<reference evidence="1 2" key="1">
    <citation type="journal article" date="2014" name="Genome Biol. Evol.">
        <title>Composite Conserved Promoter-Terminator Motifs (PeSLs) that Mediate Modular Shuffling in the Diverse T4-Like Myoviruses.</title>
        <authorList>
            <person name="Comeau A.M."/>
            <person name="Arbiol C."/>
            <person name="Krisch H.M."/>
        </authorList>
    </citation>
    <scope>NUCLEOTIDE SEQUENCE [LARGE SCALE GENOMIC DNA]</scope>
</reference>
<proteinExistence type="predicted"/>
<dbReference type="GeneID" id="15926637"/>
<dbReference type="Proteomes" id="UP000201461">
    <property type="component" value="Segment"/>
</dbReference>
<dbReference type="KEGG" id="vg:15926637"/>
<gene>
    <name evidence="1" type="ORF">VPFG_00184</name>
</gene>
<dbReference type="RefSeq" id="YP_008125333.1">
    <property type="nucleotide sequence ID" value="NC_021529.2"/>
</dbReference>
<keyword evidence="2" id="KW-1185">Reference proteome</keyword>
<organism evidence="1 2">
    <name type="scientific">Vibrio phage nt-1</name>
    <dbReference type="NCBI Taxonomy" id="115992"/>
    <lineage>
        <taxon>Viruses</taxon>
        <taxon>Duplodnaviria</taxon>
        <taxon>Heunggongvirae</taxon>
        <taxon>Uroviricota</taxon>
        <taxon>Caudoviricetes</taxon>
        <taxon>Pantevenvirales</taxon>
        <taxon>Straboviridae</taxon>
        <taxon>Mylasvirus</taxon>
        <taxon>Mylasvirus persius</taxon>
    </lineage>
</organism>
<protein>
    <submittedName>
        <fullName evidence="1">Uncharacterized protein</fullName>
    </submittedName>
</protein>
<evidence type="ECO:0000313" key="2">
    <source>
        <dbReference type="Proteomes" id="UP000201461"/>
    </source>
</evidence>
<sequence length="102" mass="11415">MKTFNEFLAEAQHMYELPPGYEVFGLVDVDGKEVELHSDDVMRDELTRVANARNVAIATGGVSSEEAGVLITKGGKEVDYFPHEDKASGPRFKNFVKRHFKV</sequence>
<evidence type="ECO:0000313" key="1">
    <source>
        <dbReference type="EMBL" id="AGN30184.1"/>
    </source>
</evidence>
<name>R9TFE2_9CAUD</name>
<accession>R9TFE2</accession>
<dbReference type="EMBL" id="HQ317393">
    <property type="protein sequence ID" value="AGN30184.1"/>
    <property type="molecule type" value="Genomic_DNA"/>
</dbReference>